<protein>
    <submittedName>
        <fullName evidence="2">Uncharacterized protein</fullName>
    </submittedName>
</protein>
<dbReference type="EMBL" id="WSTB01000006">
    <property type="protein sequence ID" value="MWB95193.1"/>
    <property type="molecule type" value="Genomic_DNA"/>
</dbReference>
<feature type="transmembrane region" description="Helical" evidence="1">
    <location>
        <begin position="7"/>
        <end position="28"/>
    </location>
</feature>
<name>A0A6I4NM91_9FLAO</name>
<keyword evidence="3" id="KW-1185">Reference proteome</keyword>
<keyword evidence="1" id="KW-0472">Membrane</keyword>
<evidence type="ECO:0000256" key="1">
    <source>
        <dbReference type="SAM" id="Phobius"/>
    </source>
</evidence>
<gene>
    <name evidence="2" type="ORF">GON26_12550</name>
</gene>
<sequence>MNKTLKIIIATIILVVISYLSYFFYVTIRYSHSSDKQTYKEYMWVFKDSVKTNLNTNFCYSYVKKRDVYNNFHYKDIYNIIVWEFKDLANVELKKATINQNVNLYDVKFQSGEILNKGSDLEFTINYGFVFNSEINVNLDEYSKIERTFKGTNYKGFYGSINHMSLSNEKGEHQILSDFTKGLTPTVFLFYKGHQSFYIVMINSEKPFDENIIKILNLD</sequence>
<dbReference type="RefSeq" id="WP_160375111.1">
    <property type="nucleotide sequence ID" value="NZ_WSTB01000006.1"/>
</dbReference>
<evidence type="ECO:0000313" key="2">
    <source>
        <dbReference type="EMBL" id="MWB95193.1"/>
    </source>
</evidence>
<evidence type="ECO:0000313" key="3">
    <source>
        <dbReference type="Proteomes" id="UP000471501"/>
    </source>
</evidence>
<proteinExistence type="predicted"/>
<accession>A0A6I4NM91</accession>
<dbReference type="Proteomes" id="UP000471501">
    <property type="component" value="Unassembled WGS sequence"/>
</dbReference>
<reference evidence="2 3" key="1">
    <citation type="submission" date="2019-12" db="EMBL/GenBank/DDBJ databases">
        <authorList>
            <person name="Kim Y.S."/>
        </authorList>
    </citation>
    <scope>NUCLEOTIDE SEQUENCE [LARGE SCALE GENOMIC DNA]</scope>
    <source>
        <strain evidence="2 3">GA093</strain>
    </source>
</reference>
<dbReference type="AlphaFoldDB" id="A0A6I4NM91"/>
<keyword evidence="1" id="KW-1133">Transmembrane helix</keyword>
<keyword evidence="1" id="KW-0812">Transmembrane</keyword>
<comment type="caution">
    <text evidence="2">The sequence shown here is derived from an EMBL/GenBank/DDBJ whole genome shotgun (WGS) entry which is preliminary data.</text>
</comment>
<organism evidence="2 3">
    <name type="scientific">Flavobacterium hydrocarbonoxydans</name>
    <dbReference type="NCBI Taxonomy" id="2683249"/>
    <lineage>
        <taxon>Bacteria</taxon>
        <taxon>Pseudomonadati</taxon>
        <taxon>Bacteroidota</taxon>
        <taxon>Flavobacteriia</taxon>
        <taxon>Flavobacteriales</taxon>
        <taxon>Flavobacteriaceae</taxon>
        <taxon>Flavobacterium</taxon>
    </lineage>
</organism>